<dbReference type="Gene3D" id="2.30.29.30">
    <property type="entry name" value="Pleckstrin-homology domain (PH domain)/Phosphotyrosine-binding domain (PTB)"/>
    <property type="match status" value="2"/>
</dbReference>
<accession>A0ABR3VPG3</accession>
<organism evidence="3 4">
    <name type="scientific">Humicola insolens</name>
    <name type="common">Soft-rot fungus</name>
    <dbReference type="NCBI Taxonomy" id="85995"/>
    <lineage>
        <taxon>Eukaryota</taxon>
        <taxon>Fungi</taxon>
        <taxon>Dikarya</taxon>
        <taxon>Ascomycota</taxon>
        <taxon>Pezizomycotina</taxon>
        <taxon>Sordariomycetes</taxon>
        <taxon>Sordariomycetidae</taxon>
        <taxon>Sordariales</taxon>
        <taxon>Chaetomiaceae</taxon>
        <taxon>Mycothermus</taxon>
    </lineage>
</organism>
<feature type="region of interest" description="Disordered" evidence="1">
    <location>
        <begin position="259"/>
        <end position="290"/>
    </location>
</feature>
<dbReference type="Proteomes" id="UP001583172">
    <property type="component" value="Unassembled WGS sequence"/>
</dbReference>
<keyword evidence="4" id="KW-1185">Reference proteome</keyword>
<feature type="region of interest" description="Disordered" evidence="1">
    <location>
        <begin position="1"/>
        <end position="45"/>
    </location>
</feature>
<dbReference type="SMART" id="SM00233">
    <property type="entry name" value="PH"/>
    <property type="match status" value="2"/>
</dbReference>
<evidence type="ECO:0000256" key="1">
    <source>
        <dbReference type="SAM" id="MobiDB-lite"/>
    </source>
</evidence>
<proteinExistence type="predicted"/>
<feature type="compositionally biased region" description="Polar residues" evidence="1">
    <location>
        <begin position="1"/>
        <end position="14"/>
    </location>
</feature>
<dbReference type="InterPro" id="IPR001849">
    <property type="entry name" value="PH_domain"/>
</dbReference>
<dbReference type="SUPFAM" id="SSF50729">
    <property type="entry name" value="PH domain-like"/>
    <property type="match status" value="2"/>
</dbReference>
<feature type="compositionally biased region" description="Low complexity" evidence="1">
    <location>
        <begin position="28"/>
        <end position="41"/>
    </location>
</feature>
<evidence type="ECO:0000313" key="4">
    <source>
        <dbReference type="Proteomes" id="UP001583172"/>
    </source>
</evidence>
<dbReference type="CDD" id="cd13298">
    <property type="entry name" value="PH1_PH_fungal"/>
    <property type="match status" value="1"/>
</dbReference>
<reference evidence="3 4" key="1">
    <citation type="journal article" date="2024" name="Commun. Biol.">
        <title>Comparative genomic analysis of thermophilic fungi reveals convergent evolutionary adaptations and gene losses.</title>
        <authorList>
            <person name="Steindorff A.S."/>
            <person name="Aguilar-Pontes M.V."/>
            <person name="Robinson A.J."/>
            <person name="Andreopoulos B."/>
            <person name="LaButti K."/>
            <person name="Kuo A."/>
            <person name="Mondo S."/>
            <person name="Riley R."/>
            <person name="Otillar R."/>
            <person name="Haridas S."/>
            <person name="Lipzen A."/>
            <person name="Grimwood J."/>
            <person name="Schmutz J."/>
            <person name="Clum A."/>
            <person name="Reid I.D."/>
            <person name="Moisan M.C."/>
            <person name="Butler G."/>
            <person name="Nguyen T.T.M."/>
            <person name="Dewar K."/>
            <person name="Conant G."/>
            <person name="Drula E."/>
            <person name="Henrissat B."/>
            <person name="Hansel C."/>
            <person name="Singer S."/>
            <person name="Hutchinson M.I."/>
            <person name="de Vries R.P."/>
            <person name="Natvig D.O."/>
            <person name="Powell A.J."/>
            <person name="Tsang A."/>
            <person name="Grigoriev I.V."/>
        </authorList>
    </citation>
    <scope>NUCLEOTIDE SEQUENCE [LARGE SCALE GENOMIC DNA]</scope>
    <source>
        <strain evidence="3 4">CBS 620.91</strain>
    </source>
</reference>
<dbReference type="PANTHER" id="PTHR14336">
    <property type="entry name" value="TANDEM PH DOMAIN CONTAINING PROTEIN"/>
    <property type="match status" value="1"/>
</dbReference>
<dbReference type="Pfam" id="PF00169">
    <property type="entry name" value="PH"/>
    <property type="match status" value="2"/>
</dbReference>
<dbReference type="EMBL" id="JAZGSY010000031">
    <property type="protein sequence ID" value="KAL1842836.1"/>
    <property type="molecule type" value="Genomic_DNA"/>
</dbReference>
<dbReference type="PROSITE" id="PS50003">
    <property type="entry name" value="PH_DOMAIN"/>
    <property type="match status" value="1"/>
</dbReference>
<dbReference type="CDD" id="cd13299">
    <property type="entry name" value="PH2_PH_fungal"/>
    <property type="match status" value="1"/>
</dbReference>
<sequence>MSQIQTQLASMSISDDQRSREEAPQTVSAQSQPQPGQHPQSNTATGTKNRLAVDAYSPVNQNGSFEFDRVIKSGYVQKRTQKTKTWRTIYLVLRPNTLSIYKSDKEEKLRHKLYLSDLTAVTLLKDPKNKRPNVFGLFSPSKNYHFQAPTLKDAQEWVDLIRQDARIEEEEEEMFLASPPVRSGTLIDSSNPSRAFSSPDAFLSSSPEPPEAPVRTSGGKRSPRRPSQLDSSGLSGAELASHSDFSDFDAHRVPAASFESLTAPQLPTSPAVPRTSLGGVTGNRPSVGQLDADPDRIVWQGWMWFHRSKGGVRQWKKSWGVLRPRNFILYKDEAESSVLFVLYLASIVNVVEIDPVSRTKKNCLQIITDEKTYRFCTRDEEALVQCLGAFKSQLAKRRELEVKAAAAATAPAAQTAPAAIVTPATPPMTTSSVIPAMIPTVETRVPPT</sequence>
<gene>
    <name evidence="3" type="ORF">VTJ49DRAFT_4003</name>
</gene>
<dbReference type="InterPro" id="IPR051707">
    <property type="entry name" value="PI-Interact_SigTrans_Reg"/>
</dbReference>
<evidence type="ECO:0000259" key="2">
    <source>
        <dbReference type="PROSITE" id="PS50003"/>
    </source>
</evidence>
<feature type="compositionally biased region" description="Polar residues" evidence="1">
    <location>
        <begin position="259"/>
        <end position="268"/>
    </location>
</feature>
<evidence type="ECO:0000313" key="3">
    <source>
        <dbReference type="EMBL" id="KAL1842836.1"/>
    </source>
</evidence>
<dbReference type="PANTHER" id="PTHR14336:SF15">
    <property type="entry name" value="DUAL ADAPTER FOR PHOSPHOTYROSINE AND 3-PHOSPHOTYROSINE AND 3-PHOSPHOINOSITIDE"/>
    <property type="match status" value="1"/>
</dbReference>
<comment type="caution">
    <text evidence="3">The sequence shown here is derived from an EMBL/GenBank/DDBJ whole genome shotgun (WGS) entry which is preliminary data.</text>
</comment>
<feature type="compositionally biased region" description="Polar residues" evidence="1">
    <location>
        <begin position="186"/>
        <end position="196"/>
    </location>
</feature>
<dbReference type="InterPro" id="IPR011993">
    <property type="entry name" value="PH-like_dom_sf"/>
</dbReference>
<name>A0ABR3VPG3_HUMIN</name>
<feature type="region of interest" description="Disordered" evidence="1">
    <location>
        <begin position="171"/>
        <end position="238"/>
    </location>
</feature>
<feature type="domain" description="PH" evidence="2">
    <location>
        <begin position="69"/>
        <end position="166"/>
    </location>
</feature>
<protein>
    <recommendedName>
        <fullName evidence="2">PH domain-containing protein</fullName>
    </recommendedName>
</protein>